<proteinExistence type="predicted"/>
<dbReference type="EMBL" id="FNKQ01000005">
    <property type="protein sequence ID" value="SDR06634.1"/>
    <property type="molecule type" value="Genomic_DNA"/>
</dbReference>
<keyword evidence="1" id="KW-1133">Transmembrane helix</keyword>
<keyword evidence="5" id="KW-1185">Reference proteome</keyword>
<evidence type="ECO:0000256" key="1">
    <source>
        <dbReference type="SAM" id="Phobius"/>
    </source>
</evidence>
<reference evidence="3" key="2">
    <citation type="submission" date="2016-10" db="EMBL/GenBank/DDBJ databases">
        <authorList>
            <person name="de Groot N.N."/>
        </authorList>
    </citation>
    <scope>NUCLEOTIDE SEQUENCE [LARGE SCALE GENOMIC DNA]</scope>
    <source>
        <strain evidence="3">CGMCC 1.12397</strain>
    </source>
</reference>
<evidence type="ECO:0000313" key="4">
    <source>
        <dbReference type="Proteomes" id="UP000199289"/>
    </source>
</evidence>
<feature type="transmembrane region" description="Helical" evidence="1">
    <location>
        <begin position="369"/>
        <end position="389"/>
    </location>
</feature>
<keyword evidence="1" id="KW-0812">Transmembrane</keyword>
<accession>A0A1H1G092</accession>
<dbReference type="Proteomes" id="UP000199289">
    <property type="component" value="Unassembled WGS sequence"/>
</dbReference>
<dbReference type="Proteomes" id="UP000255421">
    <property type="component" value="Unassembled WGS sequence"/>
</dbReference>
<gene>
    <name evidence="2" type="ORF">DWB78_17390</name>
    <name evidence="3" type="ORF">SAMN05216278_3436</name>
</gene>
<dbReference type="PANTHER" id="PTHR35902:SF6">
    <property type="entry name" value="CONSERVED WITHIN P. AEROPHILUM"/>
    <property type="match status" value="1"/>
</dbReference>
<reference evidence="2 5" key="3">
    <citation type="submission" date="2018-07" db="EMBL/GenBank/DDBJ databases">
        <title>Genome sequence of extremly halophilic archaeon Halopelagius longus strain BC12-B1.</title>
        <authorList>
            <person name="Zhang X."/>
        </authorList>
    </citation>
    <scope>NUCLEOTIDE SEQUENCE [LARGE SCALE GENOMIC DNA]</scope>
    <source>
        <strain evidence="2 5">BC12-B1</strain>
    </source>
</reference>
<dbReference type="OrthoDB" id="65070at2157"/>
<evidence type="ECO:0000313" key="5">
    <source>
        <dbReference type="Proteomes" id="UP000255421"/>
    </source>
</evidence>
<evidence type="ECO:0000313" key="2">
    <source>
        <dbReference type="EMBL" id="RDI69919.1"/>
    </source>
</evidence>
<sequence length="391" mass="40985">MSSEESSNRVSSVVSWFLVAALVLSSAALPVATGSAKAADAHLAIANVDVSPEDPAPGQQTTIETTITNGRNSPSIVEITDVYVRQPGSSDDIARVEDVGTVTVGGNISVPLSVSFEEPGTKKLRVIVTGKQANGSTVSVRYPLTVDVKEPERPQLEVSAEKAVPGATRSVNVTVANGLDRDLRQVRIVSSSPEVNFSANERVRAQLAAGNATTFRLPASVSEEGTHPVNLTLHYTDRGVQHCVTRTYSTNFAAPSNSGEIVLTDLQATQSGGTLEVSATAGNVGSSSVEGVVVSVANSSSVEQSKYFVGSIDESDFSSFTLRSDVEGNVSSVPVKVRYTVGGVERSFTTDVSVDRRAVRPQPSQEGGLPLLPIGGAAVLLVGAIVFFWRR</sequence>
<dbReference type="EMBL" id="QQST01000003">
    <property type="protein sequence ID" value="RDI69919.1"/>
    <property type="molecule type" value="Genomic_DNA"/>
</dbReference>
<dbReference type="AlphaFoldDB" id="A0A1H1G092"/>
<dbReference type="PANTHER" id="PTHR35902">
    <property type="entry name" value="S-LAYER DOMAIN-LIKE PROTEIN-RELATED"/>
    <property type="match status" value="1"/>
</dbReference>
<reference evidence="4" key="1">
    <citation type="submission" date="2016-10" db="EMBL/GenBank/DDBJ databases">
        <authorList>
            <person name="Varghese N."/>
            <person name="Submissions S."/>
        </authorList>
    </citation>
    <scope>NUCLEOTIDE SEQUENCE [LARGE SCALE GENOMIC DNA]</scope>
    <source>
        <strain evidence="4">CGMCC 1.12397</strain>
    </source>
</reference>
<dbReference type="RefSeq" id="WP_092538934.1">
    <property type="nucleotide sequence ID" value="NZ_FNKQ01000005.1"/>
</dbReference>
<protein>
    <submittedName>
        <fullName evidence="3">Uncharacterized conserved protein</fullName>
    </submittedName>
</protein>
<keyword evidence="1" id="KW-0472">Membrane</keyword>
<evidence type="ECO:0000313" key="3">
    <source>
        <dbReference type="EMBL" id="SDR06634.1"/>
    </source>
</evidence>
<name>A0A1H1G092_9EURY</name>
<organism evidence="3 4">
    <name type="scientific">Halopelagius longus</name>
    <dbReference type="NCBI Taxonomy" id="1236180"/>
    <lineage>
        <taxon>Archaea</taxon>
        <taxon>Methanobacteriati</taxon>
        <taxon>Methanobacteriota</taxon>
        <taxon>Stenosarchaea group</taxon>
        <taxon>Halobacteria</taxon>
        <taxon>Halobacteriales</taxon>
        <taxon>Haloferacaceae</taxon>
    </lineage>
</organism>